<evidence type="ECO:0000313" key="2">
    <source>
        <dbReference type="EMBL" id="KOB68494.1"/>
    </source>
</evidence>
<sequence>MQVEVNNENGPEELEEEEIIVDPIDDIIDYLVRSAKVSFKNAHVDEAEIRTYDKIRMAKDLYTQKPIDFLIQFGKFLTPYHIEYFEKKSLNNRRYHHCIEELKVYHSETSRHKRVRNRRYKALQQLQNETDYFSEKQMMLRNPLLYEQLVGQYLTEEEIRERDGIDNENLNLLTMILDTVDRNHMREVRNEQMLAESLEAVDINIQKTSNEHPQSKKMWGDFETHDTKKKVNKKWGEFEIPDTKPSCNKRWGDFDTPDTIPSFKPEVRKQTMISAPERRLLREEFYQEMCSSFIEGRDDYDYESVDNNEQFDDLKQVSQDAEDRYFDSETNEVENLEEHMKLVEEYGRRGSSDNGDCDPLDEFMEHISNKLKTT</sequence>
<dbReference type="STRING" id="104452.A0A0L7KZN6"/>
<gene>
    <name evidence="2" type="ORF">OBRU01_18285</name>
</gene>
<dbReference type="Pfam" id="PF09747">
    <property type="entry name" value="CCD97-like_C"/>
    <property type="match status" value="1"/>
</dbReference>
<accession>A0A0L7KZN6</accession>
<reference evidence="2 3" key="1">
    <citation type="journal article" date="2015" name="Genome Biol. Evol.">
        <title>The genome of winter moth (Operophtera brumata) provides a genomic perspective on sexual dimorphism and phenology.</title>
        <authorList>
            <person name="Derks M.F."/>
            <person name="Smit S."/>
            <person name="Salis L."/>
            <person name="Schijlen E."/>
            <person name="Bossers A."/>
            <person name="Mateman C."/>
            <person name="Pijl A.S."/>
            <person name="de Ridder D."/>
            <person name="Groenen M.A."/>
            <person name="Visser M.E."/>
            <person name="Megens H.J."/>
        </authorList>
    </citation>
    <scope>NUCLEOTIDE SEQUENCE [LARGE SCALE GENOMIC DNA]</scope>
    <source>
        <strain evidence="2">WM2013NL</strain>
        <tissue evidence="2">Head and thorax</tissue>
    </source>
</reference>
<protein>
    <submittedName>
        <fullName evidence="2">Coiled-coil domain-containing protein</fullName>
    </submittedName>
</protein>
<proteinExistence type="predicted"/>
<organism evidence="2 3">
    <name type="scientific">Operophtera brumata</name>
    <name type="common">Winter moth</name>
    <name type="synonym">Phalaena brumata</name>
    <dbReference type="NCBI Taxonomy" id="104452"/>
    <lineage>
        <taxon>Eukaryota</taxon>
        <taxon>Metazoa</taxon>
        <taxon>Ecdysozoa</taxon>
        <taxon>Arthropoda</taxon>
        <taxon>Hexapoda</taxon>
        <taxon>Insecta</taxon>
        <taxon>Pterygota</taxon>
        <taxon>Neoptera</taxon>
        <taxon>Endopterygota</taxon>
        <taxon>Lepidoptera</taxon>
        <taxon>Glossata</taxon>
        <taxon>Ditrysia</taxon>
        <taxon>Geometroidea</taxon>
        <taxon>Geometridae</taxon>
        <taxon>Larentiinae</taxon>
        <taxon>Operophtera</taxon>
    </lineage>
</organism>
<dbReference type="EMBL" id="JTDY01004181">
    <property type="protein sequence ID" value="KOB68494.1"/>
    <property type="molecule type" value="Genomic_DNA"/>
</dbReference>
<keyword evidence="3" id="KW-1185">Reference proteome</keyword>
<dbReference type="InterPro" id="IPR018613">
    <property type="entry name" value="Ccdc97-like"/>
</dbReference>
<evidence type="ECO:0000259" key="1">
    <source>
        <dbReference type="Pfam" id="PF09747"/>
    </source>
</evidence>
<feature type="domain" description="CCD97-like C-terminal" evidence="1">
    <location>
        <begin position="117"/>
        <end position="329"/>
    </location>
</feature>
<dbReference type="PANTHER" id="PTHR31840:SF1">
    <property type="entry name" value="COILED-COIL DOMAIN-CONTAINING PROTEIN 97"/>
    <property type="match status" value="1"/>
</dbReference>
<comment type="caution">
    <text evidence="2">The sequence shown here is derived from an EMBL/GenBank/DDBJ whole genome shotgun (WGS) entry which is preliminary data.</text>
</comment>
<dbReference type="AlphaFoldDB" id="A0A0L7KZN6"/>
<name>A0A0L7KZN6_OPEBR</name>
<dbReference type="InterPro" id="IPR040233">
    <property type="entry name" value="CCD97-like_C"/>
</dbReference>
<dbReference type="PANTHER" id="PTHR31840">
    <property type="entry name" value="COILED-COIL DOMAIN-CONTAINING PROTEIN 97"/>
    <property type="match status" value="1"/>
</dbReference>
<dbReference type="Proteomes" id="UP000037510">
    <property type="component" value="Unassembled WGS sequence"/>
</dbReference>
<evidence type="ECO:0000313" key="3">
    <source>
        <dbReference type="Proteomes" id="UP000037510"/>
    </source>
</evidence>